<accession>A0AAE0UAM7</accession>
<organism evidence="1 2">
    <name type="scientific">Sordaria brevicollis</name>
    <dbReference type="NCBI Taxonomy" id="83679"/>
    <lineage>
        <taxon>Eukaryota</taxon>
        <taxon>Fungi</taxon>
        <taxon>Dikarya</taxon>
        <taxon>Ascomycota</taxon>
        <taxon>Pezizomycotina</taxon>
        <taxon>Sordariomycetes</taxon>
        <taxon>Sordariomycetidae</taxon>
        <taxon>Sordariales</taxon>
        <taxon>Sordariaceae</taxon>
        <taxon>Sordaria</taxon>
    </lineage>
</organism>
<name>A0AAE0UAM7_SORBR</name>
<proteinExistence type="predicted"/>
<comment type="caution">
    <text evidence="1">The sequence shown here is derived from an EMBL/GenBank/DDBJ whole genome shotgun (WGS) entry which is preliminary data.</text>
</comment>
<protein>
    <submittedName>
        <fullName evidence="1">Uncharacterized protein</fullName>
    </submittedName>
</protein>
<evidence type="ECO:0000313" key="1">
    <source>
        <dbReference type="EMBL" id="KAK3397161.1"/>
    </source>
</evidence>
<dbReference type="EMBL" id="JAUTDP010000008">
    <property type="protein sequence ID" value="KAK3397161.1"/>
    <property type="molecule type" value="Genomic_DNA"/>
</dbReference>
<sequence>MVPSQTCIRHPGCLPCHPHPLFCASTAYLTSQGSTLLTSSIPNTWSNSQYNIRANRLLSAHPYIWLAPHPFIRRSPP</sequence>
<dbReference type="AlphaFoldDB" id="A0AAE0UAM7"/>
<keyword evidence="2" id="KW-1185">Reference proteome</keyword>
<gene>
    <name evidence="1" type="ORF">B0T20DRAFT_250905</name>
</gene>
<reference evidence="1" key="1">
    <citation type="journal article" date="2023" name="Mol. Phylogenet. Evol.">
        <title>Genome-scale phylogeny and comparative genomics of the fungal order Sordariales.</title>
        <authorList>
            <person name="Hensen N."/>
            <person name="Bonometti L."/>
            <person name="Westerberg I."/>
            <person name="Brannstrom I.O."/>
            <person name="Guillou S."/>
            <person name="Cros-Aarteil S."/>
            <person name="Calhoun S."/>
            <person name="Haridas S."/>
            <person name="Kuo A."/>
            <person name="Mondo S."/>
            <person name="Pangilinan J."/>
            <person name="Riley R."/>
            <person name="LaButti K."/>
            <person name="Andreopoulos B."/>
            <person name="Lipzen A."/>
            <person name="Chen C."/>
            <person name="Yan M."/>
            <person name="Daum C."/>
            <person name="Ng V."/>
            <person name="Clum A."/>
            <person name="Steindorff A."/>
            <person name="Ohm R.A."/>
            <person name="Martin F."/>
            <person name="Silar P."/>
            <person name="Natvig D.O."/>
            <person name="Lalanne C."/>
            <person name="Gautier V."/>
            <person name="Ament-Velasquez S.L."/>
            <person name="Kruys A."/>
            <person name="Hutchinson M.I."/>
            <person name="Powell A.J."/>
            <person name="Barry K."/>
            <person name="Miller A.N."/>
            <person name="Grigoriev I.V."/>
            <person name="Debuchy R."/>
            <person name="Gladieux P."/>
            <person name="Hiltunen Thoren M."/>
            <person name="Johannesson H."/>
        </authorList>
    </citation>
    <scope>NUCLEOTIDE SEQUENCE</scope>
    <source>
        <strain evidence="1">FGSC 1904</strain>
    </source>
</reference>
<reference evidence="1" key="2">
    <citation type="submission" date="2023-07" db="EMBL/GenBank/DDBJ databases">
        <authorList>
            <consortium name="Lawrence Berkeley National Laboratory"/>
            <person name="Haridas S."/>
            <person name="Hensen N."/>
            <person name="Bonometti L."/>
            <person name="Westerberg I."/>
            <person name="Brannstrom I.O."/>
            <person name="Guillou S."/>
            <person name="Cros-Aarteil S."/>
            <person name="Calhoun S."/>
            <person name="Kuo A."/>
            <person name="Mondo S."/>
            <person name="Pangilinan J."/>
            <person name="Riley R."/>
            <person name="LaButti K."/>
            <person name="Andreopoulos B."/>
            <person name="Lipzen A."/>
            <person name="Chen C."/>
            <person name="Yanf M."/>
            <person name="Daum C."/>
            <person name="Ng V."/>
            <person name="Clum A."/>
            <person name="Steindorff A."/>
            <person name="Ohm R."/>
            <person name="Martin F."/>
            <person name="Silar P."/>
            <person name="Natvig D."/>
            <person name="Lalanne C."/>
            <person name="Gautier V."/>
            <person name="Ament-velasquez S.L."/>
            <person name="Kruys A."/>
            <person name="Hutchinson M.I."/>
            <person name="Powell A.J."/>
            <person name="Barry K."/>
            <person name="Miller A.N."/>
            <person name="Grigoriev I.V."/>
            <person name="Debuchy R."/>
            <person name="Gladieux P."/>
            <person name="Thoren M.H."/>
            <person name="Johannesson H."/>
        </authorList>
    </citation>
    <scope>NUCLEOTIDE SEQUENCE</scope>
    <source>
        <strain evidence="1">FGSC 1904</strain>
    </source>
</reference>
<dbReference type="Proteomes" id="UP001281003">
    <property type="component" value="Unassembled WGS sequence"/>
</dbReference>
<evidence type="ECO:0000313" key="2">
    <source>
        <dbReference type="Proteomes" id="UP001281003"/>
    </source>
</evidence>